<feature type="region of interest" description="Disordered" evidence="1">
    <location>
        <begin position="1"/>
        <end position="23"/>
    </location>
</feature>
<protein>
    <submittedName>
        <fullName evidence="2">Uncharacterized protein</fullName>
    </submittedName>
</protein>
<name>A0AAJ5C601_9BASI</name>
<keyword evidence="3" id="KW-1185">Reference proteome</keyword>
<proteinExistence type="predicted"/>
<comment type="caution">
    <text evidence="2">The sequence shown here is derived from an EMBL/GenBank/DDBJ whole genome shotgun (WGS) entry which is preliminary data.</text>
</comment>
<feature type="region of interest" description="Disordered" evidence="1">
    <location>
        <begin position="54"/>
        <end position="73"/>
    </location>
</feature>
<evidence type="ECO:0000256" key="1">
    <source>
        <dbReference type="SAM" id="MobiDB-lite"/>
    </source>
</evidence>
<dbReference type="Proteomes" id="UP001294444">
    <property type="component" value="Unassembled WGS sequence"/>
</dbReference>
<sequence length="73" mass="8447">MHVPQGLKYGVRSKEEEEEEEEKTSVLVARKKKSLETRCHEVILECLFSGTIAQEKRNSNKNKNKNTRKGSQE</sequence>
<accession>A0AAJ5C601</accession>
<organism evidence="2 3">
    <name type="scientific">Melanopsichium pennsylvanicum</name>
    <dbReference type="NCBI Taxonomy" id="63383"/>
    <lineage>
        <taxon>Eukaryota</taxon>
        <taxon>Fungi</taxon>
        <taxon>Dikarya</taxon>
        <taxon>Basidiomycota</taxon>
        <taxon>Ustilaginomycotina</taxon>
        <taxon>Ustilaginomycetes</taxon>
        <taxon>Ustilaginales</taxon>
        <taxon>Ustilaginaceae</taxon>
        <taxon>Melanopsichium</taxon>
    </lineage>
</organism>
<dbReference type="AlphaFoldDB" id="A0AAJ5C601"/>
<reference evidence="2" key="1">
    <citation type="submission" date="2023-10" db="EMBL/GenBank/DDBJ databases">
        <authorList>
            <person name="Guldener U."/>
        </authorList>
    </citation>
    <scope>NUCLEOTIDE SEQUENCE</scope>
    <source>
        <strain evidence="2">Mp4</strain>
    </source>
</reference>
<dbReference type="EMBL" id="OAPG01000009">
    <property type="protein sequence ID" value="SNX85276.1"/>
    <property type="molecule type" value="Genomic_DNA"/>
</dbReference>
<evidence type="ECO:0000313" key="2">
    <source>
        <dbReference type="EMBL" id="SNX85276.1"/>
    </source>
</evidence>
<feature type="compositionally biased region" description="Basic residues" evidence="1">
    <location>
        <begin position="59"/>
        <end position="73"/>
    </location>
</feature>
<gene>
    <name evidence="2" type="ORF">MEPE_03985</name>
</gene>
<evidence type="ECO:0000313" key="3">
    <source>
        <dbReference type="Proteomes" id="UP001294444"/>
    </source>
</evidence>